<protein>
    <recommendedName>
        <fullName evidence="3">N-acetyltransferase domain-containing protein</fullName>
    </recommendedName>
</protein>
<keyword evidence="1" id="KW-0808">Transferase</keyword>
<organism evidence="4 5">
    <name type="scientific">Ceratopteris richardii</name>
    <name type="common">Triangle waterfern</name>
    <dbReference type="NCBI Taxonomy" id="49495"/>
    <lineage>
        <taxon>Eukaryota</taxon>
        <taxon>Viridiplantae</taxon>
        <taxon>Streptophyta</taxon>
        <taxon>Embryophyta</taxon>
        <taxon>Tracheophyta</taxon>
        <taxon>Polypodiopsida</taxon>
        <taxon>Polypodiidae</taxon>
        <taxon>Polypodiales</taxon>
        <taxon>Pteridineae</taxon>
        <taxon>Pteridaceae</taxon>
        <taxon>Parkerioideae</taxon>
        <taxon>Ceratopteris</taxon>
    </lineage>
</organism>
<dbReference type="InterPro" id="IPR016181">
    <property type="entry name" value="Acyl_CoA_acyltransferase"/>
</dbReference>
<dbReference type="EMBL" id="CM035440">
    <property type="protein sequence ID" value="KAH7282476.1"/>
    <property type="molecule type" value="Genomic_DNA"/>
</dbReference>
<keyword evidence="5" id="KW-1185">Reference proteome</keyword>
<proteinExistence type="predicted"/>
<evidence type="ECO:0000259" key="3">
    <source>
        <dbReference type="PROSITE" id="PS51186"/>
    </source>
</evidence>
<evidence type="ECO:0000313" key="4">
    <source>
        <dbReference type="EMBL" id="KAH7282476.1"/>
    </source>
</evidence>
<name>A0A8T2QFH9_CERRI</name>
<evidence type="ECO:0000313" key="5">
    <source>
        <dbReference type="Proteomes" id="UP000825935"/>
    </source>
</evidence>
<gene>
    <name evidence="4" type="ORF">KP509_35G032000</name>
</gene>
<dbReference type="GO" id="GO:0005737">
    <property type="term" value="C:cytoplasm"/>
    <property type="evidence" value="ECO:0007669"/>
    <property type="project" value="TreeGrafter"/>
</dbReference>
<dbReference type="AlphaFoldDB" id="A0A8T2QFH9"/>
<reference evidence="4" key="1">
    <citation type="submission" date="2021-08" db="EMBL/GenBank/DDBJ databases">
        <title>WGS assembly of Ceratopteris richardii.</title>
        <authorList>
            <person name="Marchant D.B."/>
            <person name="Chen G."/>
            <person name="Jenkins J."/>
            <person name="Shu S."/>
            <person name="Leebens-Mack J."/>
            <person name="Grimwood J."/>
            <person name="Schmutz J."/>
            <person name="Soltis P."/>
            <person name="Soltis D."/>
            <person name="Chen Z.-H."/>
        </authorList>
    </citation>
    <scope>NUCLEOTIDE SEQUENCE</scope>
    <source>
        <strain evidence="4">Whitten #5841</strain>
        <tissue evidence="4">Leaf</tissue>
    </source>
</reference>
<dbReference type="PANTHER" id="PTHR43626">
    <property type="entry name" value="ACYL-COA N-ACYLTRANSFERASE"/>
    <property type="match status" value="1"/>
</dbReference>
<dbReference type="PROSITE" id="PS51186">
    <property type="entry name" value="GNAT"/>
    <property type="match status" value="1"/>
</dbReference>
<dbReference type="GO" id="GO:0008080">
    <property type="term" value="F:N-acetyltransferase activity"/>
    <property type="evidence" value="ECO:0007669"/>
    <property type="project" value="InterPro"/>
</dbReference>
<dbReference type="InterPro" id="IPR045039">
    <property type="entry name" value="NSI-like"/>
</dbReference>
<keyword evidence="2" id="KW-0012">Acyltransferase</keyword>
<feature type="domain" description="N-acetyltransferase" evidence="3">
    <location>
        <begin position="75"/>
        <end position="219"/>
    </location>
</feature>
<evidence type="ECO:0000256" key="2">
    <source>
        <dbReference type="ARBA" id="ARBA00023315"/>
    </source>
</evidence>
<dbReference type="OMA" id="WAKTLEV"/>
<dbReference type="SUPFAM" id="SSF55729">
    <property type="entry name" value="Acyl-CoA N-acyltransferases (Nat)"/>
    <property type="match status" value="1"/>
</dbReference>
<dbReference type="Gene3D" id="3.40.630.30">
    <property type="match status" value="1"/>
</dbReference>
<dbReference type="Proteomes" id="UP000825935">
    <property type="component" value="Chromosome 35"/>
</dbReference>
<dbReference type="CDD" id="cd04301">
    <property type="entry name" value="NAT_SF"/>
    <property type="match status" value="1"/>
</dbReference>
<dbReference type="InterPro" id="IPR000182">
    <property type="entry name" value="GNAT_dom"/>
</dbReference>
<accession>A0A8T2QFH9</accession>
<comment type="caution">
    <text evidence="4">The sequence shown here is derived from an EMBL/GenBank/DDBJ whole genome shotgun (WGS) entry which is preliminary data.</text>
</comment>
<dbReference type="PANTHER" id="PTHR43626:SF4">
    <property type="entry name" value="GCN5-RELATED N-ACETYLTRANSFERASE 2, CHLOROPLASTIC"/>
    <property type="match status" value="1"/>
</dbReference>
<dbReference type="Pfam" id="PF00583">
    <property type="entry name" value="Acetyltransf_1"/>
    <property type="match status" value="1"/>
</dbReference>
<evidence type="ECO:0000256" key="1">
    <source>
        <dbReference type="ARBA" id="ARBA00022679"/>
    </source>
</evidence>
<dbReference type="OrthoDB" id="2744543at2759"/>
<sequence>MAQAPHLQAVSHFLCARPLEGPHAQVFWSAPGWVFQIGTPRAVHNSASGRVMQKVHALSQSGGHSFWRALFPQRIQYSTNINDVDLVQLSELWAKTLNVARNPTEIAKALKHSYSIVAALDLGEDEDFSQPRLVGFGRAVSDGAFIATICDVAVDPAYQRRGIGRTLVKELVKQNMKKSDGPTGFAVFPRPKTRLFFWRIGFRSDQSYKFMTYSGRLLEGVFQHRKEEEP</sequence>